<keyword evidence="1" id="KW-0472">Membrane</keyword>
<accession>A0A564ZS84</accession>
<gene>
    <name evidence="2" type="ORF">PVP01_0501300</name>
</gene>
<keyword evidence="1" id="KW-0812">Transmembrane</keyword>
<evidence type="ECO:0000313" key="3">
    <source>
        <dbReference type="Proteomes" id="UP000220605"/>
    </source>
</evidence>
<dbReference type="VEuPathDB" id="PlasmoDB:PVPAM_110063700"/>
<reference evidence="3" key="1">
    <citation type="submission" date="2016-07" db="EMBL/GenBank/DDBJ databases">
        <authorList>
            <consortium name="Pathogen Informatics"/>
        </authorList>
    </citation>
    <scope>NUCLEOTIDE SEQUENCE [LARGE SCALE GENOMIC DNA]</scope>
</reference>
<proteinExistence type="predicted"/>
<evidence type="ECO:0000256" key="1">
    <source>
        <dbReference type="SAM" id="Phobius"/>
    </source>
</evidence>
<protein>
    <submittedName>
        <fullName evidence="2">VIR protein</fullName>
    </submittedName>
</protein>
<dbReference type="AlphaFoldDB" id="A0A564ZS84"/>
<dbReference type="Proteomes" id="UP000220605">
    <property type="component" value="Chromosome 5"/>
</dbReference>
<keyword evidence="1" id="KW-1133">Transmembrane helix</keyword>
<name>A0A564ZS84_PLAVI</name>
<dbReference type="VEuPathDB" id="PlasmoDB:PVX_005565"/>
<dbReference type="VEuPathDB" id="PlasmoDB:PVW1_030008200"/>
<evidence type="ECO:0000313" key="2">
    <source>
        <dbReference type="EMBL" id="VUZ93908.1"/>
    </source>
</evidence>
<organism evidence="2 3">
    <name type="scientific">Plasmodium vivax</name>
    <name type="common">malaria parasite P. vivax</name>
    <dbReference type="NCBI Taxonomy" id="5855"/>
    <lineage>
        <taxon>Eukaryota</taxon>
        <taxon>Sar</taxon>
        <taxon>Alveolata</taxon>
        <taxon>Apicomplexa</taxon>
        <taxon>Aconoidasida</taxon>
        <taxon>Haemosporida</taxon>
        <taxon>Plasmodiidae</taxon>
        <taxon>Plasmodium</taxon>
        <taxon>Plasmodium (Plasmodium)</taxon>
    </lineage>
</organism>
<feature type="transmembrane region" description="Helical" evidence="1">
    <location>
        <begin position="398"/>
        <end position="416"/>
    </location>
</feature>
<dbReference type="OrthoDB" id="382559at2759"/>
<dbReference type="EMBL" id="LT635616">
    <property type="protein sequence ID" value="VUZ93908.1"/>
    <property type="molecule type" value="Genomic_DNA"/>
</dbReference>
<sequence>MTQTQVDYDFFSEMEYYLVLEDELEGKKGREEQDSAFCGGLKQNSDNIKQLISICKNFVKLFNIAKTQYKFNPSLDQSKYHKFLNYWLNHNLSVISDYTDVKRDFFEYIITNKNKFDPKYELKGKIKDIDLKYINNTKKIYDLYKHYLDLKSEREIKRDTFLAEFKKKYDNVLEKCFSGGEYTFCKALEDFKKFYENNKSNNIKCSNMCPPLPQLVISKMSSDELSQIAKIGIRIIRGISTSSLNGLSIMKNGQHSNLRDLISLQYNLRMEKEDDEKYCVMMKILHEFFQYCSENISNSRLLSFIEEFIVEYYKKKESTYEIIFTDCADNSSKSYCKLYANCSREFKKEITLIKEGPEKYINNKKEYFKELDSDDSLIARARAIFRDSAAMAKNSPTVMSTLVSIILLVFFLYKKIPFFYPERRMQDVNNDNTRNMNAKSKRGKIRFAYQPS</sequence>
<dbReference type="VEuPathDB" id="PlasmoDB:PVP01_0501300"/>